<evidence type="ECO:0000313" key="3">
    <source>
        <dbReference type="Proteomes" id="UP000095287"/>
    </source>
</evidence>
<evidence type="ECO:0000313" key="4">
    <source>
        <dbReference type="WBParaSite" id="L893_g20339.t1"/>
    </source>
</evidence>
<dbReference type="AlphaFoldDB" id="A0A1I7YW97"/>
<feature type="region of interest" description="Disordered" evidence="1">
    <location>
        <begin position="111"/>
        <end position="250"/>
    </location>
</feature>
<feature type="compositionally biased region" description="Acidic residues" evidence="1">
    <location>
        <begin position="157"/>
        <end position="166"/>
    </location>
</feature>
<feature type="signal peptide" evidence="2">
    <location>
        <begin position="1"/>
        <end position="16"/>
    </location>
</feature>
<feature type="chain" id="PRO_5009312664" evidence="2">
    <location>
        <begin position="17"/>
        <end position="340"/>
    </location>
</feature>
<evidence type="ECO:0000256" key="1">
    <source>
        <dbReference type="SAM" id="MobiDB-lite"/>
    </source>
</evidence>
<keyword evidence="3" id="KW-1185">Reference proteome</keyword>
<keyword evidence="2" id="KW-0732">Signal</keyword>
<name>A0A1I7YW97_9BILA</name>
<reference evidence="4" key="1">
    <citation type="submission" date="2016-11" db="UniProtKB">
        <authorList>
            <consortium name="WormBaseParasite"/>
        </authorList>
    </citation>
    <scope>IDENTIFICATION</scope>
</reference>
<organism evidence="3 4">
    <name type="scientific">Steinernema glaseri</name>
    <dbReference type="NCBI Taxonomy" id="37863"/>
    <lineage>
        <taxon>Eukaryota</taxon>
        <taxon>Metazoa</taxon>
        <taxon>Ecdysozoa</taxon>
        <taxon>Nematoda</taxon>
        <taxon>Chromadorea</taxon>
        <taxon>Rhabditida</taxon>
        <taxon>Tylenchina</taxon>
        <taxon>Panagrolaimomorpha</taxon>
        <taxon>Strongyloidoidea</taxon>
        <taxon>Steinernematidae</taxon>
        <taxon>Steinernema</taxon>
    </lineage>
</organism>
<proteinExistence type="predicted"/>
<feature type="compositionally biased region" description="Basic and acidic residues" evidence="1">
    <location>
        <begin position="292"/>
        <end position="318"/>
    </location>
</feature>
<feature type="compositionally biased region" description="Acidic residues" evidence="1">
    <location>
        <begin position="280"/>
        <end position="291"/>
    </location>
</feature>
<feature type="region of interest" description="Disordered" evidence="1">
    <location>
        <begin position="266"/>
        <end position="320"/>
    </location>
</feature>
<protein>
    <submittedName>
        <fullName evidence="4">Uncharacterized protein</fullName>
    </submittedName>
</protein>
<accession>A0A1I7YW97</accession>
<sequence>MALSWVFHFLLDPLSGRQAADSPGDHNAFFPSNEFQSPDRARLDRIHSNSFSFFDSEVAATPTSHREKEIIRPRIISVDDASTPSPYSLDYGFLQESPGIRLAQPLRFVRRLSPEPPRPPIVITTSADEERPVAPSPPAMLLDDATTLPKSSSSASDQEDLLEQLADDSSSSSAPGCSKRCSTSSENDSDSTRMELETAPPPEPFESQDGEDEGVMMTSMVSATGDEIGYQILEDSSGAELDDRQEVATPTPLENVIPLESVFNFDMKKSPSQELPVISEDVDEGPEEEHPEEERPEHEPQEDRTTEEAGEEQKEFHKMISSRVYRRRVSPIRSLHLVRI</sequence>
<dbReference type="Proteomes" id="UP000095287">
    <property type="component" value="Unplaced"/>
</dbReference>
<dbReference type="WBParaSite" id="L893_g20339.t1">
    <property type="protein sequence ID" value="L893_g20339.t1"/>
    <property type="gene ID" value="L893_g20339"/>
</dbReference>
<evidence type="ECO:0000256" key="2">
    <source>
        <dbReference type="SAM" id="SignalP"/>
    </source>
</evidence>